<dbReference type="EMBL" id="JAJHJB010000010">
    <property type="protein sequence ID" value="MCC5465624.1"/>
    <property type="molecule type" value="Genomic_DNA"/>
</dbReference>
<dbReference type="InterPro" id="IPR001173">
    <property type="entry name" value="Glyco_trans_2-like"/>
</dbReference>
<name>A0ABS8HUQ5_9FIRM</name>
<proteinExistence type="predicted"/>
<organism evidence="4 5">
    <name type="scientific">Pelosinus baikalensis</name>
    <dbReference type="NCBI Taxonomy" id="2892015"/>
    <lineage>
        <taxon>Bacteria</taxon>
        <taxon>Bacillati</taxon>
        <taxon>Bacillota</taxon>
        <taxon>Negativicutes</taxon>
        <taxon>Selenomonadales</taxon>
        <taxon>Sporomusaceae</taxon>
        <taxon>Pelosinus</taxon>
    </lineage>
</organism>
<dbReference type="Pfam" id="PF02709">
    <property type="entry name" value="Glyco_transf_7C"/>
    <property type="match status" value="1"/>
</dbReference>
<dbReference type="SUPFAM" id="SSF53448">
    <property type="entry name" value="Nucleotide-diphospho-sugar transferases"/>
    <property type="match status" value="3"/>
</dbReference>
<dbReference type="InterPro" id="IPR029044">
    <property type="entry name" value="Nucleotide-diphossugar_trans"/>
</dbReference>
<gene>
    <name evidence="4" type="ORF">LMF89_09670</name>
</gene>
<dbReference type="Pfam" id="PF13578">
    <property type="entry name" value="Methyltransf_24"/>
    <property type="match status" value="1"/>
</dbReference>
<dbReference type="RefSeq" id="WP_229534860.1">
    <property type="nucleotide sequence ID" value="NZ_JAJHJB010000010.1"/>
</dbReference>
<keyword evidence="1 4" id="KW-0808">Transferase</keyword>
<reference evidence="4" key="1">
    <citation type="submission" date="2021-11" db="EMBL/GenBank/DDBJ databases">
        <title>Description of a new species Pelosinus isolated from the bottom sediments of Lake Baikal.</title>
        <authorList>
            <person name="Zakharyuk A."/>
        </authorList>
    </citation>
    <scope>NUCLEOTIDE SEQUENCE</scope>
    <source>
        <strain evidence="4">Bkl1</strain>
    </source>
</reference>
<dbReference type="Gene3D" id="3.90.550.10">
    <property type="entry name" value="Spore Coat Polysaccharide Biosynthesis Protein SpsA, Chain A"/>
    <property type="match status" value="2"/>
</dbReference>
<protein>
    <submittedName>
        <fullName evidence="4">Glycosyltransferase</fullName>
        <ecNumber evidence="4">2.4.-.-</ecNumber>
    </submittedName>
</protein>
<keyword evidence="4" id="KW-0328">Glycosyltransferase</keyword>
<feature type="domain" description="Galactosyltransferase C-terminal" evidence="3">
    <location>
        <begin position="835"/>
        <end position="885"/>
    </location>
</feature>
<dbReference type="Pfam" id="PF00535">
    <property type="entry name" value="Glycos_transf_2"/>
    <property type="match status" value="2"/>
</dbReference>
<evidence type="ECO:0000313" key="4">
    <source>
        <dbReference type="EMBL" id="MCC5465624.1"/>
    </source>
</evidence>
<dbReference type="EC" id="2.4.-.-" evidence="4"/>
<dbReference type="SUPFAM" id="SSF53335">
    <property type="entry name" value="S-adenosyl-L-methionine-dependent methyltransferases"/>
    <property type="match status" value="1"/>
</dbReference>
<evidence type="ECO:0000256" key="1">
    <source>
        <dbReference type="ARBA" id="ARBA00022679"/>
    </source>
</evidence>
<feature type="domain" description="Glycosyltransferase 2-like" evidence="2">
    <location>
        <begin position="268"/>
        <end position="383"/>
    </location>
</feature>
<evidence type="ECO:0000313" key="5">
    <source>
        <dbReference type="Proteomes" id="UP001165492"/>
    </source>
</evidence>
<dbReference type="InterPro" id="IPR029063">
    <property type="entry name" value="SAM-dependent_MTases_sf"/>
</dbReference>
<evidence type="ECO:0000259" key="2">
    <source>
        <dbReference type="Pfam" id="PF00535"/>
    </source>
</evidence>
<evidence type="ECO:0000259" key="3">
    <source>
        <dbReference type="Pfam" id="PF02709"/>
    </source>
</evidence>
<keyword evidence="5" id="KW-1185">Reference proteome</keyword>
<sequence>MKKYKIVCICQIYNEMCKGNLERFAAYVKPLVDDLVVYDDGSTDGSFEYMLQQTPYVLRAANNDFVNEQNHKQLLLQEALKLNPDFILWLDADEVLTANAANCLQNWCKTCEERQLDGVCFHELNLWRSHSWRRLDSLFDLGWFCRLWRVVPGICFSEPKPGLHQKPHPVTIQHMAWAEDIQVLHYGFASQQHLAYKYLVYRSHGQRGYDMLDRLISEESLTLAKVPCELFPEGLWIDDEAPKPLKFIEALAYVEQYRKEVFKPKFSIVCLVYKSVAWLDFVYEQVFRYTDMTDKEFFFVANDANDAVLSHLRDNYIPHYIYTNTPEQQEEWYVNNVYRAYNFAADKALGDFVVFINSDMAFTPGWFDHLWQAYNGTNCVVSRLVESGRLPSGQYGMERNFGRDYSSYQESQFQQYARELAEAKIADGGLFMPLLIRKEHFQRVGGYPEGQVLLGSDLYQPVIAQRGEACIAGDTVLMLKLQAVGIKHQTAFDSIVYHFQWGELGSLETLETTPSQVKVALVMGSIAAQDFGGALLKALPSSVGLDAPLAGIQDNYAAHSKSYLEEHYPEVEVIIQNATHMDIIDPNRYTIAFLQDDLRSAGAATDQQEATLQQASKLVTNSLQTAHSYAEYDFDVIPDTPDAMEKWHRLLTAVFQERRMAEQNRKRKITRPKISIIMTTFQRVHLLRWGLCSLTRQTIPFDFEVIVVNDGLQDETEEVCNEFKEKLNLKYVFTGHRNLNGKMVWRVPGFAMNIGVKHSSGDILIIGCAEMFHNNDTIAKLVPPILDNPKLLGIPVGKDDRDGAFLEYINNNDGTSDPDIYDKCIDLNVKLPFLMALHRSQYFTIGGYDEDFVGMAYDDNDFIQRLLSNGCNYCQTDASTVHLYHPRPDGYYVNGGPPEWEYNKNLYFSRIGQIVRNEGREWGIIKYEQVKEAEKFVKLNWHEDFIVHLAGVIQPKVYVELGLYRCYLFNRIIPFAEQLVGVDISTEAGQAMQQSSKTRFFKGTTQDFARELAVKPLQIDMLFIDADHSQAAVLQDFLNFFPFVAPHGLILLHDTHPKDEAMMDPNWCGTACQAIEILAQDTRAYELMTIPVAPGLTICRKRQAQLSWREK</sequence>
<comment type="caution">
    <text evidence="4">The sequence shown here is derived from an EMBL/GenBank/DDBJ whole genome shotgun (WGS) entry which is preliminary data.</text>
</comment>
<accession>A0ABS8HUQ5</accession>
<dbReference type="PANTHER" id="PTHR22916">
    <property type="entry name" value="GLYCOSYLTRANSFERASE"/>
    <property type="match status" value="1"/>
</dbReference>
<feature type="domain" description="Glycosyltransferase 2-like" evidence="2">
    <location>
        <begin position="675"/>
        <end position="798"/>
    </location>
</feature>
<dbReference type="Gene3D" id="3.40.50.150">
    <property type="entry name" value="Vaccinia Virus protein VP39"/>
    <property type="match status" value="1"/>
</dbReference>
<dbReference type="CDD" id="cd00761">
    <property type="entry name" value="Glyco_tranf_GTA_type"/>
    <property type="match status" value="1"/>
</dbReference>
<dbReference type="Pfam" id="PF13704">
    <property type="entry name" value="Glyco_tranf_2_4"/>
    <property type="match status" value="1"/>
</dbReference>
<dbReference type="InterPro" id="IPR027791">
    <property type="entry name" value="Galactosyl_T_C"/>
</dbReference>
<dbReference type="Proteomes" id="UP001165492">
    <property type="component" value="Unassembled WGS sequence"/>
</dbReference>
<dbReference type="GO" id="GO:0016757">
    <property type="term" value="F:glycosyltransferase activity"/>
    <property type="evidence" value="ECO:0007669"/>
    <property type="project" value="UniProtKB-KW"/>
</dbReference>